<dbReference type="Gene3D" id="3.40.430.10">
    <property type="entry name" value="Dihydrofolate Reductase, subunit A"/>
    <property type="match status" value="1"/>
</dbReference>
<comment type="function">
    <text evidence="1 12">Converts 2,5-diamino-6-(ribosylamino)-4(3h)-pyrimidinone 5'-phosphate into 5-amino-6-(ribosylamino)-2,4(1h,3h)-pyrimidinedione 5'-phosphate.</text>
</comment>
<dbReference type="InterPro" id="IPR002734">
    <property type="entry name" value="RibDG_C"/>
</dbReference>
<accession>A0ABQ1MYX7</accession>
<dbReference type="EC" id="1.1.1.193" evidence="12"/>
<evidence type="ECO:0000256" key="3">
    <source>
        <dbReference type="ARBA" id="ARBA00004910"/>
    </source>
</evidence>
<dbReference type="InterPro" id="IPR050765">
    <property type="entry name" value="Riboflavin_Biosynth_HTPR"/>
</dbReference>
<evidence type="ECO:0000256" key="8">
    <source>
        <dbReference type="ARBA" id="ARBA00022833"/>
    </source>
</evidence>
<protein>
    <recommendedName>
        <fullName evidence="12">Riboflavin biosynthesis protein RibD</fullName>
    </recommendedName>
    <domain>
        <recommendedName>
            <fullName evidence="12">Diaminohydroxyphosphoribosylaminopyrimidine deaminase</fullName>
            <shortName evidence="12">DRAP deaminase</shortName>
            <ecNumber evidence="12">3.5.4.26</ecNumber>
        </recommendedName>
        <alternativeName>
            <fullName evidence="12">Riboflavin-specific deaminase</fullName>
        </alternativeName>
    </domain>
    <domain>
        <recommendedName>
            <fullName evidence="12">5-amino-6-(5-phosphoribosylamino)uracil reductase</fullName>
            <ecNumber evidence="12">1.1.1.193</ecNumber>
        </recommendedName>
        <alternativeName>
            <fullName evidence="12">HTP reductase</fullName>
        </alternativeName>
    </domain>
</protein>
<dbReference type="RefSeq" id="WP_229712664.1">
    <property type="nucleotide sequence ID" value="NZ_BAABHU010000014.1"/>
</dbReference>
<keyword evidence="10 12" id="KW-0560">Oxidoreductase</keyword>
<evidence type="ECO:0000256" key="4">
    <source>
        <dbReference type="ARBA" id="ARBA00005259"/>
    </source>
</evidence>
<comment type="similarity">
    <text evidence="5 12">In the C-terminal section; belongs to the HTP reductase family.</text>
</comment>
<dbReference type="CDD" id="cd01284">
    <property type="entry name" value="Riboflavin_deaminase-reductase"/>
    <property type="match status" value="1"/>
</dbReference>
<gene>
    <name evidence="14" type="ORF">GCM10011506_39010</name>
</gene>
<comment type="pathway">
    <text evidence="3 12">Cofactor biosynthesis; riboflavin biosynthesis; 5-amino-6-(D-ribitylamino)uracil from GTP: step 3/4.</text>
</comment>
<sequence length="345" mass="38876">MWQEDEHFMARALQLATYGRSTVSPNPMVGCVIVLEGKIIGEGWHQKAGEPHAEVLAVQSVMDKALLKLATVYVTLEPCAHFGKTPPCADLLVNHKVKRVVVGSTDPNPLVAGKGIAKLKAANIDVSVGVLEKACLALNKVFFTSISKSRPFIVLKWAQTADGYIARKNFDAKWISSVLSRQLVHKWRSELDVILVGKNTVMYDNPQLNTREWSGRHPVRLVIDHYLQLSESLKVFDQSVPTLIFNLKKEDEKQNLKWIKLEEEGFINQLIDFIHRLKIQSVLIEGGGNTLKQFIDSGLWDEARVFTCKSFFEEGVEAPELKEEALVSHEIIEGDLLQVYQHINR</sequence>
<organism evidence="14 15">
    <name type="scientific">Marivirga lumbricoides</name>
    <dbReference type="NCBI Taxonomy" id="1046115"/>
    <lineage>
        <taxon>Bacteria</taxon>
        <taxon>Pseudomonadati</taxon>
        <taxon>Bacteroidota</taxon>
        <taxon>Cytophagia</taxon>
        <taxon>Cytophagales</taxon>
        <taxon>Marivirgaceae</taxon>
        <taxon>Marivirga</taxon>
    </lineage>
</organism>
<comment type="cofactor">
    <cofactor evidence="12">
        <name>Zn(2+)</name>
        <dbReference type="ChEBI" id="CHEBI:29105"/>
    </cofactor>
    <text evidence="12">Binds 1 zinc ion.</text>
</comment>
<dbReference type="PROSITE" id="PS51747">
    <property type="entry name" value="CYT_DCMP_DEAMINASES_2"/>
    <property type="match status" value="1"/>
</dbReference>
<evidence type="ECO:0000256" key="2">
    <source>
        <dbReference type="ARBA" id="ARBA00004882"/>
    </source>
</evidence>
<proteinExistence type="inferred from homology"/>
<evidence type="ECO:0000256" key="5">
    <source>
        <dbReference type="ARBA" id="ARBA00007417"/>
    </source>
</evidence>
<dbReference type="InterPro" id="IPR002125">
    <property type="entry name" value="CMP_dCMP_dom"/>
</dbReference>
<dbReference type="EC" id="3.5.4.26" evidence="12"/>
<evidence type="ECO:0000259" key="13">
    <source>
        <dbReference type="PROSITE" id="PS51747"/>
    </source>
</evidence>
<evidence type="ECO:0000256" key="9">
    <source>
        <dbReference type="ARBA" id="ARBA00022857"/>
    </source>
</evidence>
<name>A0ABQ1MYX7_9BACT</name>
<keyword evidence="11" id="KW-0511">Multifunctional enzyme</keyword>
<dbReference type="PIRSF" id="PIRSF006769">
    <property type="entry name" value="RibD"/>
    <property type="match status" value="1"/>
</dbReference>
<comment type="similarity">
    <text evidence="4 12">In the N-terminal section; belongs to the cytidine and deoxycytidylate deaminase family.</text>
</comment>
<dbReference type="InterPro" id="IPR016192">
    <property type="entry name" value="APOBEC/CMP_deaminase_Zn-bd"/>
</dbReference>
<dbReference type="Gene3D" id="3.40.140.10">
    <property type="entry name" value="Cytidine Deaminase, domain 2"/>
    <property type="match status" value="1"/>
</dbReference>
<dbReference type="SUPFAM" id="SSF53597">
    <property type="entry name" value="Dihydrofolate reductase-like"/>
    <property type="match status" value="1"/>
</dbReference>
<dbReference type="InterPro" id="IPR024072">
    <property type="entry name" value="DHFR-like_dom_sf"/>
</dbReference>
<comment type="catalytic activity">
    <reaction evidence="12">
        <text>5-amino-6-(5-phospho-D-ribitylamino)uracil + NADP(+) = 5-amino-6-(5-phospho-D-ribosylamino)uracil + NADPH + H(+)</text>
        <dbReference type="Rhea" id="RHEA:17845"/>
        <dbReference type="ChEBI" id="CHEBI:15378"/>
        <dbReference type="ChEBI" id="CHEBI:57783"/>
        <dbReference type="ChEBI" id="CHEBI:58349"/>
        <dbReference type="ChEBI" id="CHEBI:58421"/>
        <dbReference type="ChEBI" id="CHEBI:58453"/>
        <dbReference type="EC" id="1.1.1.193"/>
    </reaction>
</comment>
<dbReference type="PANTHER" id="PTHR38011">
    <property type="entry name" value="DIHYDROFOLATE REDUCTASE FAMILY PROTEIN (AFU_ORTHOLOGUE AFUA_8G06820)"/>
    <property type="match status" value="1"/>
</dbReference>
<evidence type="ECO:0000256" key="1">
    <source>
        <dbReference type="ARBA" id="ARBA00002151"/>
    </source>
</evidence>
<dbReference type="Proteomes" id="UP000636010">
    <property type="component" value="Unassembled WGS sequence"/>
</dbReference>
<reference evidence="15" key="1">
    <citation type="journal article" date="2019" name="Int. J. Syst. Evol. Microbiol.">
        <title>The Global Catalogue of Microorganisms (GCM) 10K type strain sequencing project: providing services to taxonomists for standard genome sequencing and annotation.</title>
        <authorList>
            <consortium name="The Broad Institute Genomics Platform"/>
            <consortium name="The Broad Institute Genome Sequencing Center for Infectious Disease"/>
            <person name="Wu L."/>
            <person name="Ma J."/>
        </authorList>
    </citation>
    <scope>NUCLEOTIDE SEQUENCE [LARGE SCALE GENOMIC DNA]</scope>
    <source>
        <strain evidence="15">CGMCC 1.10832</strain>
    </source>
</reference>
<keyword evidence="15" id="KW-1185">Reference proteome</keyword>
<dbReference type="InterPro" id="IPR016193">
    <property type="entry name" value="Cytidine_deaminase-like"/>
</dbReference>
<keyword evidence="12" id="KW-0378">Hydrolase</keyword>
<evidence type="ECO:0000256" key="10">
    <source>
        <dbReference type="ARBA" id="ARBA00023002"/>
    </source>
</evidence>
<dbReference type="InterPro" id="IPR004794">
    <property type="entry name" value="Eubact_RibD"/>
</dbReference>
<comment type="catalytic activity">
    <reaction evidence="12">
        <text>2,5-diamino-6-hydroxy-4-(5-phosphoribosylamino)-pyrimidine + H2O + H(+) = 5-amino-6-(5-phospho-D-ribosylamino)uracil + NH4(+)</text>
        <dbReference type="Rhea" id="RHEA:21868"/>
        <dbReference type="ChEBI" id="CHEBI:15377"/>
        <dbReference type="ChEBI" id="CHEBI:15378"/>
        <dbReference type="ChEBI" id="CHEBI:28938"/>
        <dbReference type="ChEBI" id="CHEBI:58453"/>
        <dbReference type="ChEBI" id="CHEBI:58614"/>
        <dbReference type="EC" id="3.5.4.26"/>
    </reaction>
</comment>
<dbReference type="Pfam" id="PF01872">
    <property type="entry name" value="RibD_C"/>
    <property type="match status" value="1"/>
</dbReference>
<dbReference type="SUPFAM" id="SSF53927">
    <property type="entry name" value="Cytidine deaminase-like"/>
    <property type="match status" value="1"/>
</dbReference>
<dbReference type="PANTHER" id="PTHR38011:SF7">
    <property type="entry name" value="2,5-DIAMINO-6-RIBOSYLAMINO-4(3H)-PYRIMIDINONE 5'-PHOSPHATE REDUCTASE"/>
    <property type="match status" value="1"/>
</dbReference>
<keyword evidence="8 12" id="KW-0862">Zinc</keyword>
<keyword evidence="7 12" id="KW-0479">Metal-binding</keyword>
<keyword evidence="9 12" id="KW-0521">NADP</keyword>
<evidence type="ECO:0000313" key="14">
    <source>
        <dbReference type="EMBL" id="GGC49568.1"/>
    </source>
</evidence>
<dbReference type="NCBIfam" id="TIGR00326">
    <property type="entry name" value="eubact_ribD"/>
    <property type="match status" value="1"/>
</dbReference>
<keyword evidence="6 12" id="KW-0686">Riboflavin biosynthesis</keyword>
<evidence type="ECO:0000256" key="6">
    <source>
        <dbReference type="ARBA" id="ARBA00022619"/>
    </source>
</evidence>
<evidence type="ECO:0000256" key="12">
    <source>
        <dbReference type="PIRNR" id="PIRNR006769"/>
    </source>
</evidence>
<comment type="caution">
    <text evidence="14">The sequence shown here is derived from an EMBL/GenBank/DDBJ whole genome shotgun (WGS) entry which is preliminary data.</text>
</comment>
<evidence type="ECO:0000313" key="15">
    <source>
        <dbReference type="Proteomes" id="UP000636010"/>
    </source>
</evidence>
<dbReference type="PROSITE" id="PS00903">
    <property type="entry name" value="CYT_DCMP_DEAMINASES_1"/>
    <property type="match status" value="1"/>
</dbReference>
<dbReference type="EMBL" id="BMEC01000014">
    <property type="protein sequence ID" value="GGC49568.1"/>
    <property type="molecule type" value="Genomic_DNA"/>
</dbReference>
<feature type="domain" description="CMP/dCMP-type deaminase" evidence="13">
    <location>
        <begin position="3"/>
        <end position="127"/>
    </location>
</feature>
<comment type="pathway">
    <text evidence="2 12">Cofactor biosynthesis; riboflavin biosynthesis; 5-amino-6-(D-ribitylamino)uracil from GTP: step 2/4.</text>
</comment>
<evidence type="ECO:0000256" key="7">
    <source>
        <dbReference type="ARBA" id="ARBA00022723"/>
    </source>
</evidence>
<evidence type="ECO:0000256" key="11">
    <source>
        <dbReference type="ARBA" id="ARBA00023268"/>
    </source>
</evidence>
<dbReference type="Pfam" id="PF00383">
    <property type="entry name" value="dCMP_cyt_deam_1"/>
    <property type="match status" value="1"/>
</dbReference>